<reference evidence="2 3" key="1">
    <citation type="submission" date="2019-12" db="EMBL/GenBank/DDBJ databases">
        <title>Paenibacillus sp. nov. sp. isolated from soil.</title>
        <authorList>
            <person name="Kim J."/>
            <person name="Jeong S.E."/>
            <person name="Jung H.S."/>
            <person name="Jeon C.O."/>
        </authorList>
    </citation>
    <scope>NUCLEOTIDE SEQUENCE [LARGE SCALE GENOMIC DNA]</scope>
    <source>
        <strain evidence="2 3">5J-6</strain>
    </source>
</reference>
<gene>
    <name evidence="2" type="ORF">GQF01_14215</name>
</gene>
<feature type="transmembrane region" description="Helical" evidence="1">
    <location>
        <begin position="12"/>
        <end position="28"/>
    </location>
</feature>
<keyword evidence="3" id="KW-1185">Reference proteome</keyword>
<dbReference type="RefSeq" id="WP_161407487.1">
    <property type="nucleotide sequence ID" value="NZ_WTUZ01000017.1"/>
</dbReference>
<dbReference type="EMBL" id="WTUZ01000017">
    <property type="protein sequence ID" value="MZQ83266.1"/>
    <property type="molecule type" value="Genomic_DNA"/>
</dbReference>
<proteinExistence type="predicted"/>
<name>A0A6L8V154_9BACL</name>
<dbReference type="AlphaFoldDB" id="A0A6L8V154"/>
<evidence type="ECO:0000313" key="2">
    <source>
        <dbReference type="EMBL" id="MZQ83266.1"/>
    </source>
</evidence>
<comment type="caution">
    <text evidence="2">The sequence shown here is derived from an EMBL/GenBank/DDBJ whole genome shotgun (WGS) entry which is preliminary data.</text>
</comment>
<sequence>MRRIQSPRHEKWIFVVITCIGLALWVSLKIHRPIDLNKAIGWMIDQVFNIQKD</sequence>
<evidence type="ECO:0000313" key="3">
    <source>
        <dbReference type="Proteomes" id="UP000481087"/>
    </source>
</evidence>
<protein>
    <submittedName>
        <fullName evidence="2">Uncharacterized protein</fullName>
    </submittedName>
</protein>
<dbReference type="Proteomes" id="UP000481087">
    <property type="component" value="Unassembled WGS sequence"/>
</dbReference>
<keyword evidence="1" id="KW-1133">Transmembrane helix</keyword>
<keyword evidence="1" id="KW-0812">Transmembrane</keyword>
<keyword evidence="1" id="KW-0472">Membrane</keyword>
<accession>A0A6L8V154</accession>
<organism evidence="2 3">
    <name type="scientific">Paenibacillus silvestris</name>
    <dbReference type="NCBI Taxonomy" id="2606219"/>
    <lineage>
        <taxon>Bacteria</taxon>
        <taxon>Bacillati</taxon>
        <taxon>Bacillota</taxon>
        <taxon>Bacilli</taxon>
        <taxon>Bacillales</taxon>
        <taxon>Paenibacillaceae</taxon>
        <taxon>Paenibacillus</taxon>
    </lineage>
</organism>
<evidence type="ECO:0000256" key="1">
    <source>
        <dbReference type="SAM" id="Phobius"/>
    </source>
</evidence>